<dbReference type="AlphaFoldDB" id="A0A9Y2P3J1"/>
<gene>
    <name evidence="1" type="ORF">QPJ95_17260</name>
</gene>
<accession>A0A9Y2P3J1</accession>
<sequence length="118" mass="13277">MTTSNKGKWLGLSHMEMIALITFHENDKMEIDEIACLVCTTPEKLSNLITSAKGICVIQTLSAVKCDLSGYSIPDDRKLPEELQVYLSWRSRGRSEILIYDGANDPDKRLIKLGVFDE</sequence>
<dbReference type="KEGG" id="ppso:QPJ95_17260"/>
<organism evidence="1 2">
    <name type="scientific">Parasedimentitalea psychrophila</name>
    <dbReference type="NCBI Taxonomy" id="2997337"/>
    <lineage>
        <taxon>Bacteria</taxon>
        <taxon>Pseudomonadati</taxon>
        <taxon>Pseudomonadota</taxon>
        <taxon>Alphaproteobacteria</taxon>
        <taxon>Rhodobacterales</taxon>
        <taxon>Paracoccaceae</taxon>
        <taxon>Parasedimentitalea</taxon>
    </lineage>
</organism>
<dbReference type="EMBL" id="CP127247">
    <property type="protein sequence ID" value="WIY24329.1"/>
    <property type="molecule type" value="Genomic_DNA"/>
</dbReference>
<proteinExistence type="predicted"/>
<protein>
    <submittedName>
        <fullName evidence="1">Uncharacterized protein</fullName>
    </submittedName>
</protein>
<name>A0A9Y2P3J1_9RHOB</name>
<dbReference type="RefSeq" id="WP_270919506.1">
    <property type="nucleotide sequence ID" value="NZ_CP127247.1"/>
</dbReference>
<keyword evidence="2" id="KW-1185">Reference proteome</keyword>
<evidence type="ECO:0000313" key="2">
    <source>
        <dbReference type="Proteomes" id="UP001238334"/>
    </source>
</evidence>
<dbReference type="Proteomes" id="UP001238334">
    <property type="component" value="Chromosome"/>
</dbReference>
<evidence type="ECO:0000313" key="1">
    <source>
        <dbReference type="EMBL" id="WIY24329.1"/>
    </source>
</evidence>
<reference evidence="1 2" key="1">
    <citation type="submission" date="2023-06" db="EMBL/GenBank/DDBJ databases">
        <title>Parasedimentitalea psychrophila sp. nov., a psychrophilic bacterium isolated from deep-sea sediment.</title>
        <authorList>
            <person name="Li A."/>
        </authorList>
    </citation>
    <scope>NUCLEOTIDE SEQUENCE [LARGE SCALE GENOMIC DNA]</scope>
    <source>
        <strain evidence="1 2">QS115</strain>
    </source>
</reference>